<reference evidence="2 3" key="1">
    <citation type="submission" date="2019-06" db="EMBL/GenBank/DDBJ databases">
        <title>Complete genome sequence of Ensifer mexicanus ITTG R7 isolated from nodules of Acacia angustissima (Mill.) Kuntze.</title>
        <authorList>
            <person name="Rincon-Rosales R."/>
            <person name="Rogel M.A."/>
            <person name="Guerrero G."/>
            <person name="Rincon-Molina C.I."/>
            <person name="Lopez-Lopez A."/>
            <person name="Martinez-Romero E."/>
        </authorList>
    </citation>
    <scope>NUCLEOTIDE SEQUENCE [LARGE SCALE GENOMIC DNA]</scope>
    <source>
        <strain evidence="2 3">ITTG R7</strain>
        <plasmid evidence="3">pemeittgr7a</plasmid>
    </source>
</reference>
<dbReference type="KEGG" id="emx:FKV68_20700"/>
<dbReference type="AlphaFoldDB" id="A0A859QFG1"/>
<evidence type="ECO:0000256" key="1">
    <source>
        <dbReference type="SAM" id="MobiDB-lite"/>
    </source>
</evidence>
<keyword evidence="3" id="KW-1185">Reference proteome</keyword>
<feature type="compositionally biased region" description="Low complexity" evidence="1">
    <location>
        <begin position="8"/>
        <end position="19"/>
    </location>
</feature>
<protein>
    <submittedName>
        <fullName evidence="2">Uncharacterized protein</fullName>
    </submittedName>
</protein>
<gene>
    <name evidence="2" type="ORF">FKV68_20700</name>
</gene>
<sequence length="76" mass="8007">MTRHDMLQPQAAGAQTPATDPRVPMAIIDADRATTSRVPGRQHRAEAQRSGPSASNLLPPGDAPAIADICRNPKSP</sequence>
<evidence type="ECO:0000313" key="3">
    <source>
        <dbReference type="Proteomes" id="UP000510721"/>
    </source>
</evidence>
<keyword evidence="2" id="KW-0614">Plasmid</keyword>
<dbReference type="Proteomes" id="UP000510721">
    <property type="component" value="Plasmid pEmeITTGR7a"/>
</dbReference>
<organism evidence="2 3">
    <name type="scientific">Sinorhizobium mexicanum</name>
    <dbReference type="NCBI Taxonomy" id="375549"/>
    <lineage>
        <taxon>Bacteria</taxon>
        <taxon>Pseudomonadati</taxon>
        <taxon>Pseudomonadota</taxon>
        <taxon>Alphaproteobacteria</taxon>
        <taxon>Hyphomicrobiales</taxon>
        <taxon>Rhizobiaceae</taxon>
        <taxon>Sinorhizobium/Ensifer group</taxon>
        <taxon>Sinorhizobium</taxon>
    </lineage>
</organism>
<name>A0A859QFG1_9HYPH</name>
<evidence type="ECO:0000313" key="2">
    <source>
        <dbReference type="EMBL" id="QLL63912.1"/>
    </source>
</evidence>
<accession>A0A859QFG1</accession>
<feature type="region of interest" description="Disordered" evidence="1">
    <location>
        <begin position="1"/>
        <end position="76"/>
    </location>
</feature>
<dbReference type="EMBL" id="CP041239">
    <property type="protein sequence ID" value="QLL63912.1"/>
    <property type="molecule type" value="Genomic_DNA"/>
</dbReference>
<geneLocation type="plasmid" evidence="3">
    <name>pemeittgr7a</name>
</geneLocation>
<proteinExistence type="predicted"/>